<gene>
    <name evidence="4" type="primary">estB</name>
    <name evidence="4" type="ORF">MAQ5080_02758</name>
</gene>
<evidence type="ECO:0000256" key="1">
    <source>
        <dbReference type="ARBA" id="ARBA00006499"/>
    </source>
</evidence>
<comment type="similarity">
    <text evidence="1">Belongs to the AB hydrolase superfamily. AB hydrolase 2 family.</text>
</comment>
<reference evidence="4 5" key="1">
    <citation type="submission" date="2016-06" db="EMBL/GenBank/DDBJ databases">
        <authorList>
            <person name="Kjaerup R.B."/>
            <person name="Dalgaard T.S."/>
            <person name="Juul-Madsen H.R."/>
        </authorList>
    </citation>
    <scope>NUCLEOTIDE SEQUENCE [LARGE SCALE GENOMIC DNA]</scope>
    <source>
        <strain evidence="4 5">CECT 5080</strain>
    </source>
</reference>
<keyword evidence="2 4" id="KW-0378">Hydrolase</keyword>
<dbReference type="InterPro" id="IPR050565">
    <property type="entry name" value="LYPA1-2/EST-like"/>
</dbReference>
<dbReference type="InterPro" id="IPR029058">
    <property type="entry name" value="AB_hydrolase_fold"/>
</dbReference>
<dbReference type="Gene3D" id="3.40.50.1820">
    <property type="entry name" value="alpha/beta hydrolase"/>
    <property type="match status" value="1"/>
</dbReference>
<dbReference type="GO" id="GO:0106435">
    <property type="term" value="F:carboxylesterase activity"/>
    <property type="evidence" value="ECO:0007669"/>
    <property type="project" value="UniProtKB-EC"/>
</dbReference>
<dbReference type="Proteomes" id="UP000092627">
    <property type="component" value="Unassembled WGS sequence"/>
</dbReference>
<organism evidence="4 5">
    <name type="scientific">Marinomonas aquimarina</name>
    <dbReference type="NCBI Taxonomy" id="295068"/>
    <lineage>
        <taxon>Bacteria</taxon>
        <taxon>Pseudomonadati</taxon>
        <taxon>Pseudomonadota</taxon>
        <taxon>Gammaproteobacteria</taxon>
        <taxon>Oceanospirillales</taxon>
        <taxon>Oceanospirillaceae</taxon>
        <taxon>Marinomonas</taxon>
    </lineage>
</organism>
<dbReference type="OrthoDB" id="9801763at2"/>
<evidence type="ECO:0000313" key="5">
    <source>
        <dbReference type="Proteomes" id="UP000092627"/>
    </source>
</evidence>
<dbReference type="InterPro" id="IPR003140">
    <property type="entry name" value="PLipase/COase/thioEstase"/>
</dbReference>
<dbReference type="STRING" id="295068.MAQ5080_02758"/>
<evidence type="ECO:0000313" key="4">
    <source>
        <dbReference type="EMBL" id="SBS34041.1"/>
    </source>
</evidence>
<dbReference type="AlphaFoldDB" id="A0A1A8TLU2"/>
<dbReference type="RefSeq" id="WP_067212116.1">
    <property type="nucleotide sequence ID" value="NZ_FLOC01000017.1"/>
</dbReference>
<evidence type="ECO:0000256" key="2">
    <source>
        <dbReference type="ARBA" id="ARBA00022801"/>
    </source>
</evidence>
<evidence type="ECO:0000259" key="3">
    <source>
        <dbReference type="Pfam" id="PF02230"/>
    </source>
</evidence>
<proteinExistence type="inferred from homology"/>
<dbReference type="EMBL" id="FLOC01000017">
    <property type="protein sequence ID" value="SBS34041.1"/>
    <property type="molecule type" value="Genomic_DNA"/>
</dbReference>
<dbReference type="Pfam" id="PF02230">
    <property type="entry name" value="Abhydrolase_2"/>
    <property type="match status" value="1"/>
</dbReference>
<feature type="domain" description="Phospholipase/carboxylesterase/thioesterase" evidence="3">
    <location>
        <begin position="11"/>
        <end position="217"/>
    </location>
</feature>
<dbReference type="PANTHER" id="PTHR10655">
    <property type="entry name" value="LYSOPHOSPHOLIPASE-RELATED"/>
    <property type="match status" value="1"/>
</dbReference>
<name>A0A1A8TLU2_9GAMM</name>
<dbReference type="SUPFAM" id="SSF53474">
    <property type="entry name" value="alpha/beta-Hydrolases"/>
    <property type="match status" value="1"/>
</dbReference>
<protein>
    <submittedName>
        <fullName evidence="4">Carboxylesterase 2</fullName>
        <ecNumber evidence="4">3.1.1.1</ecNumber>
    </submittedName>
</protein>
<accession>A0A1A8TLU2</accession>
<keyword evidence="5" id="KW-1185">Reference proteome</keyword>
<sequence>MSEALEYITVDTAENPTHAVIWLHGLGADCHDFEGLVPQLGLANKAVRFVFPNAPIRPVTVNGGMQMRAWYDILEMSLDRKVDMDNIHESTAQIEAIIESLQEQGIASERTVMAGFSQGGVIAYQVALFGQYPLAGVMALSTYLADSESVPLAAESINRHVPILIHHGSFDPVVAPTLAGRARARLDEQGFSTEYQVYDMPHSVCPEQVGDIARWLAQRIV</sequence>
<dbReference type="EC" id="3.1.1.1" evidence="4"/>
<dbReference type="PANTHER" id="PTHR10655:SF17">
    <property type="entry name" value="LYSOPHOSPHOLIPASE-LIKE PROTEIN 1"/>
    <property type="match status" value="1"/>
</dbReference>